<dbReference type="SUPFAM" id="SSF48726">
    <property type="entry name" value="Immunoglobulin"/>
    <property type="match status" value="4"/>
</dbReference>
<dbReference type="Gene3D" id="2.60.120.330">
    <property type="entry name" value="B-lactam Antibiotic, Isopenicillin N Synthase, Chain"/>
    <property type="match status" value="1"/>
</dbReference>
<dbReference type="Pfam" id="PF07679">
    <property type="entry name" value="I-set"/>
    <property type="match status" value="3"/>
</dbReference>
<dbReference type="AlphaFoldDB" id="A0A8W8P780"/>
<dbReference type="FunFam" id="2.60.40.10:FF:000032">
    <property type="entry name" value="palladin isoform X1"/>
    <property type="match status" value="1"/>
</dbReference>
<evidence type="ECO:0000256" key="3">
    <source>
        <dbReference type="ARBA" id="ARBA00023319"/>
    </source>
</evidence>
<keyword evidence="1" id="KW-0732">Signal</keyword>
<dbReference type="InterPro" id="IPR027443">
    <property type="entry name" value="IPNS-like_sf"/>
</dbReference>
<feature type="transmembrane region" description="Helical" evidence="5">
    <location>
        <begin position="15"/>
        <end position="40"/>
    </location>
</feature>
<dbReference type="InterPro" id="IPR003598">
    <property type="entry name" value="Ig_sub2"/>
</dbReference>
<sequence length="1054" mass="114949">MKGENSDYLANTKTWPSFCIVFSVTVLYVFSVLAGVVLFLQYKDIKDLEFRVLSLEKERVLFPGKEFVQKTERAGRSRRQLSPSQYTTLLQEITQKQLDVLTARCGNASKICVPGQKGEPGQRGDTGLKGDPGLNGVPGQKGEPGISTSGSNGLPGPKGEPGLMGLMGAPGPRGEKGEKGDIGPQGPPGVKGDAPTRKQLDMCCNTLAAPTIQGSGNDILTVEHGRDITLPCRTSGSPQADKSWSPGVDPTQHGRYVQTTEGLEITNAQYLDSRMFTCTASNIFGSREKHVYLVVIDPIQVNLTPSSLDVTSSSTPSLDFLCTYKGIPPPRVQWFHVGPDGTKQNVTSQAQTGGGRSTLHVSNPDALSSGQYTCNVLNNYESQSQTASVTVHSKPAIMKGPGSKTVNIGDTVILRCDVAGDPKPTVTWTFPKTGTAVPKDVQLNADGSITIVHVDQFSEGDYQCTATNSFGSATTSGHLNVIVPLVVQTHTEELPVTSETFVELQCTGSGNPSPTLTWQKVDSSPLNSDPSKYIMLPNGNLIITGFNSETDTGYYVCNGTNTQGTAGDYTLVYKNVGLLQCNSTFTECSTKIGVACGGQCPGNCDVTNSGIVYGFKSYTPNSPVCLAGRHMGVVGRPGDMVIWTVGAGGDTFEGRQNNGITSQFSGPLAEKVTLYSKRPQIGGHVTIAPIAPLGGPRFISSSRVKTMSDTSRPVIKLPIVDMSKTESDRAGLAKIVVDALENIGFLFIDNVEGLDFDRLFQACQWFFSLPPEKKRKLCRKNWVPENPNIYRGYFPVVEGEPSRKEGFEFGRAVSPDDVQVSPENWYYETCPWPEEDGKFPFKEYMTSMYEVMHELAMEILRLTALGLGLPEGAFTYLFDDKPCSTYRILHYPPWNGPPPSNARIEDGKILTTPDHSDSNFLTLLATFNYKGLEIVNSEGNWVAVEPRPKSLVMNIGDLFDRMTGGNKFRATRHRVLDIGVDRFSVPFFLEPSYFSDVGVNLIKKYIGEESHEPEKYGCYMIRVAKYERKYFEYKVLPDFEKVGERLGLVDPVGS</sequence>
<dbReference type="InterPro" id="IPR005123">
    <property type="entry name" value="Oxoglu/Fe-dep_dioxygenase_dom"/>
</dbReference>
<dbReference type="Pfam" id="PF13927">
    <property type="entry name" value="Ig_3"/>
    <property type="match status" value="1"/>
</dbReference>
<organism evidence="9 10">
    <name type="scientific">Magallana gigas</name>
    <name type="common">Pacific oyster</name>
    <name type="synonym">Crassostrea gigas</name>
    <dbReference type="NCBI Taxonomy" id="29159"/>
    <lineage>
        <taxon>Eukaryota</taxon>
        <taxon>Metazoa</taxon>
        <taxon>Spiralia</taxon>
        <taxon>Lophotrochozoa</taxon>
        <taxon>Mollusca</taxon>
        <taxon>Bivalvia</taxon>
        <taxon>Autobranchia</taxon>
        <taxon>Pteriomorphia</taxon>
        <taxon>Ostreida</taxon>
        <taxon>Ostreoidea</taxon>
        <taxon>Ostreidae</taxon>
        <taxon>Magallana</taxon>
    </lineage>
</organism>
<dbReference type="InterPro" id="IPR026992">
    <property type="entry name" value="DIOX_N"/>
</dbReference>
<evidence type="ECO:0000256" key="1">
    <source>
        <dbReference type="ARBA" id="ARBA00022729"/>
    </source>
</evidence>
<dbReference type="PANTHER" id="PTHR45080:SF8">
    <property type="entry name" value="IG-LIKE DOMAIN-CONTAINING PROTEIN"/>
    <property type="match status" value="1"/>
</dbReference>
<evidence type="ECO:0000313" key="10">
    <source>
        <dbReference type="Proteomes" id="UP000005408"/>
    </source>
</evidence>
<dbReference type="InterPro" id="IPR008160">
    <property type="entry name" value="Collagen"/>
</dbReference>
<dbReference type="PROSITE" id="PS51471">
    <property type="entry name" value="FE2OG_OXY"/>
    <property type="match status" value="1"/>
</dbReference>
<evidence type="ECO:0000256" key="5">
    <source>
        <dbReference type="SAM" id="Phobius"/>
    </source>
</evidence>
<dbReference type="GO" id="GO:0007156">
    <property type="term" value="P:homophilic cell adhesion via plasma membrane adhesion molecules"/>
    <property type="evidence" value="ECO:0007669"/>
    <property type="project" value="TreeGrafter"/>
</dbReference>
<dbReference type="SUPFAM" id="SSF69848">
    <property type="entry name" value="LCCL domain"/>
    <property type="match status" value="1"/>
</dbReference>
<keyword evidence="10" id="KW-1185">Reference proteome</keyword>
<reference evidence="9" key="1">
    <citation type="submission" date="2022-08" db="UniProtKB">
        <authorList>
            <consortium name="EnsemblMetazoa"/>
        </authorList>
    </citation>
    <scope>IDENTIFICATION</scope>
    <source>
        <strain evidence="9">05x7-T-G4-1.051#20</strain>
    </source>
</reference>
<dbReference type="Gene3D" id="2.170.130.20">
    <property type="entry name" value="LCCL-like domain"/>
    <property type="match status" value="1"/>
</dbReference>
<keyword evidence="5" id="KW-1133">Transmembrane helix</keyword>
<dbReference type="SMART" id="SM00409">
    <property type="entry name" value="IG"/>
    <property type="match status" value="4"/>
</dbReference>
<feature type="compositionally biased region" description="Polar residues" evidence="4">
    <location>
        <begin position="232"/>
        <end position="242"/>
    </location>
</feature>
<dbReference type="GO" id="GO:0005886">
    <property type="term" value="C:plasma membrane"/>
    <property type="evidence" value="ECO:0007669"/>
    <property type="project" value="TreeGrafter"/>
</dbReference>
<dbReference type="InterPro" id="IPR013783">
    <property type="entry name" value="Ig-like_fold"/>
</dbReference>
<keyword evidence="5" id="KW-0472">Membrane</keyword>
<feature type="compositionally biased region" description="Low complexity" evidence="4">
    <location>
        <begin position="160"/>
        <end position="172"/>
    </location>
</feature>
<feature type="domain" description="Ig-like" evidence="7">
    <location>
        <begin position="298"/>
        <end position="390"/>
    </location>
</feature>
<dbReference type="PANTHER" id="PTHR45080">
    <property type="entry name" value="CONTACTIN 5"/>
    <property type="match status" value="1"/>
</dbReference>
<dbReference type="Pfam" id="PF14226">
    <property type="entry name" value="DIOX_N"/>
    <property type="match status" value="1"/>
</dbReference>
<dbReference type="InterPro" id="IPR003599">
    <property type="entry name" value="Ig_sub"/>
</dbReference>
<dbReference type="InterPro" id="IPR013098">
    <property type="entry name" value="Ig_I-set"/>
</dbReference>
<dbReference type="InterPro" id="IPR036179">
    <property type="entry name" value="Ig-like_dom_sf"/>
</dbReference>
<dbReference type="PROSITE" id="PS50820">
    <property type="entry name" value="LCCL"/>
    <property type="match status" value="1"/>
</dbReference>
<dbReference type="Pfam" id="PF03815">
    <property type="entry name" value="LCCL"/>
    <property type="match status" value="1"/>
</dbReference>
<evidence type="ECO:0000259" key="7">
    <source>
        <dbReference type="PROSITE" id="PS50835"/>
    </source>
</evidence>
<evidence type="ECO:0000256" key="4">
    <source>
        <dbReference type="SAM" id="MobiDB-lite"/>
    </source>
</evidence>
<dbReference type="Gene3D" id="2.60.40.10">
    <property type="entry name" value="Immunoglobulins"/>
    <property type="match status" value="4"/>
</dbReference>
<dbReference type="InterPro" id="IPR004043">
    <property type="entry name" value="LCCL"/>
</dbReference>
<dbReference type="Pfam" id="PF03171">
    <property type="entry name" value="2OG-FeII_Oxy"/>
    <property type="match status" value="1"/>
</dbReference>
<keyword evidence="3" id="KW-0393">Immunoglobulin domain</keyword>
<dbReference type="Pfam" id="PF01391">
    <property type="entry name" value="Collagen"/>
    <property type="match status" value="1"/>
</dbReference>
<dbReference type="GO" id="GO:0030424">
    <property type="term" value="C:axon"/>
    <property type="evidence" value="ECO:0007669"/>
    <property type="project" value="TreeGrafter"/>
</dbReference>
<dbReference type="InterPro" id="IPR036609">
    <property type="entry name" value="LCCL_sf"/>
</dbReference>
<dbReference type="EnsemblMetazoa" id="G9798.5">
    <property type="protein sequence ID" value="G9798.5:cds"/>
    <property type="gene ID" value="G9798"/>
</dbReference>
<feature type="domain" description="Ig-like" evidence="7">
    <location>
        <begin position="210"/>
        <end position="292"/>
    </location>
</feature>
<feature type="domain" description="Ig-like" evidence="7">
    <location>
        <begin position="484"/>
        <end position="572"/>
    </location>
</feature>
<evidence type="ECO:0000259" key="6">
    <source>
        <dbReference type="PROSITE" id="PS50820"/>
    </source>
</evidence>
<evidence type="ECO:0000313" key="9">
    <source>
        <dbReference type="EnsemblMetazoa" id="G9798.5:cds"/>
    </source>
</evidence>
<protein>
    <submittedName>
        <fullName evidence="9">Uncharacterized protein</fullName>
    </submittedName>
</protein>
<keyword evidence="5" id="KW-0812">Transmembrane</keyword>
<feature type="domain" description="LCCL" evidence="6">
    <location>
        <begin position="599"/>
        <end position="663"/>
    </location>
</feature>
<accession>A0A8W8P780</accession>
<feature type="domain" description="Ig-like" evidence="7">
    <location>
        <begin position="395"/>
        <end position="480"/>
    </location>
</feature>
<proteinExistence type="predicted"/>
<feature type="domain" description="Fe2OG dioxygenase" evidence="8">
    <location>
        <begin position="881"/>
        <end position="991"/>
    </location>
</feature>
<evidence type="ECO:0000259" key="8">
    <source>
        <dbReference type="PROSITE" id="PS51471"/>
    </source>
</evidence>
<keyword evidence="2" id="KW-1015">Disulfide bond</keyword>
<dbReference type="InterPro" id="IPR050958">
    <property type="entry name" value="Cell_Adh-Cytoskel_Orgn"/>
</dbReference>
<dbReference type="Proteomes" id="UP000005408">
    <property type="component" value="Unassembled WGS sequence"/>
</dbReference>
<dbReference type="SUPFAM" id="SSF51197">
    <property type="entry name" value="Clavaminate synthase-like"/>
    <property type="match status" value="1"/>
</dbReference>
<dbReference type="PROSITE" id="PS50835">
    <property type="entry name" value="IG_LIKE"/>
    <property type="match status" value="4"/>
</dbReference>
<feature type="region of interest" description="Disordered" evidence="4">
    <location>
        <begin position="115"/>
        <end position="193"/>
    </location>
</feature>
<dbReference type="GO" id="GO:0050808">
    <property type="term" value="P:synapse organization"/>
    <property type="evidence" value="ECO:0007669"/>
    <property type="project" value="TreeGrafter"/>
</dbReference>
<dbReference type="InterPro" id="IPR007110">
    <property type="entry name" value="Ig-like_dom"/>
</dbReference>
<dbReference type="GO" id="GO:0008046">
    <property type="term" value="F:axon guidance receptor activity"/>
    <property type="evidence" value="ECO:0007669"/>
    <property type="project" value="TreeGrafter"/>
</dbReference>
<dbReference type="InterPro" id="IPR044861">
    <property type="entry name" value="IPNS-like_FE2OG_OXY"/>
</dbReference>
<evidence type="ECO:0000256" key="2">
    <source>
        <dbReference type="ARBA" id="ARBA00023157"/>
    </source>
</evidence>
<dbReference type="CDD" id="cd00096">
    <property type="entry name" value="Ig"/>
    <property type="match status" value="1"/>
</dbReference>
<dbReference type="SMART" id="SM00408">
    <property type="entry name" value="IGc2"/>
    <property type="match status" value="4"/>
</dbReference>
<dbReference type="SMART" id="SM00603">
    <property type="entry name" value="LCCL"/>
    <property type="match status" value="1"/>
</dbReference>
<feature type="region of interest" description="Disordered" evidence="4">
    <location>
        <begin position="231"/>
        <end position="251"/>
    </location>
</feature>
<dbReference type="GO" id="GO:0043025">
    <property type="term" value="C:neuronal cell body"/>
    <property type="evidence" value="ECO:0007669"/>
    <property type="project" value="TreeGrafter"/>
</dbReference>
<name>A0A8W8P780_MAGGI</name>